<dbReference type="InterPro" id="IPR047930">
    <property type="entry name" value="Transpos_IS6"/>
</dbReference>
<dbReference type="GO" id="GO:0006310">
    <property type="term" value="P:DNA recombination"/>
    <property type="evidence" value="ECO:0007669"/>
    <property type="project" value="UniProtKB-KW"/>
</dbReference>
<comment type="function">
    <text evidence="1">Involved in the transposition of the insertion sequence.</text>
</comment>
<dbReference type="EMBL" id="KM007160">
    <property type="protein sequence ID" value="AJT46509.1"/>
    <property type="molecule type" value="Genomic_DNA"/>
</dbReference>
<dbReference type="GO" id="GO:0003677">
    <property type="term" value="F:DNA binding"/>
    <property type="evidence" value="ECO:0007669"/>
    <property type="project" value="UniProtKB-KW"/>
</dbReference>
<reference evidence="6" key="1">
    <citation type="journal article" date="2015" name="PLoS ONE">
        <title>The Plasmid Complement of the Cheese Isolate Lactococcus garvieae IPLA 31405 Revealed Adaptation to the Dairy Environment.</title>
        <authorList>
            <person name="Florez A.B."/>
            <person name="Mayo B."/>
        </authorList>
    </citation>
    <scope>NUCLEOTIDE SEQUENCE</scope>
    <source>
        <strain evidence="6">IPLA 31405</strain>
        <plasmid evidence="6">pLG42</plasmid>
    </source>
</reference>
<dbReference type="RefSeq" id="WP_003134356.1">
    <property type="nucleotide sequence ID" value="NZ_KM007160.1"/>
</dbReference>
<evidence type="ECO:0000256" key="1">
    <source>
        <dbReference type="ARBA" id="ARBA00002286"/>
    </source>
</evidence>
<dbReference type="PROSITE" id="PS50994">
    <property type="entry name" value="INTEGRASE"/>
    <property type="match status" value="1"/>
</dbReference>
<sequence>MNHFKGKQFQQDVIIVAVGYYLRYNLSYREVQEILYDRGINVSHTTIYRWVQEYSKVLYYLWKKKNRQSFYSWKMDETYIKIKGRWHYLYRAIDAEGLTLDIWLRKKRDTQAAYAFLKRLHQQFGEPKAIVTDKAPSLGSAFRKLQSVGLYTKTEHRTVKYLNNLIEQDHRPIKRRNKFYQSLRTASSTIKGMETLRGIYKKNRRNGTLFGFSVSTEIKVLMGIPA</sequence>
<dbReference type="InterPro" id="IPR052183">
    <property type="entry name" value="IS_Transposase"/>
</dbReference>
<feature type="domain" description="Integrase catalytic" evidence="5">
    <location>
        <begin position="64"/>
        <end position="225"/>
    </location>
</feature>
<dbReference type="InterPro" id="IPR032874">
    <property type="entry name" value="DDE_dom"/>
</dbReference>
<evidence type="ECO:0000256" key="2">
    <source>
        <dbReference type="ARBA" id="ARBA00022578"/>
    </source>
</evidence>
<dbReference type="Gene3D" id="3.30.420.10">
    <property type="entry name" value="Ribonuclease H-like superfamily/Ribonuclease H"/>
    <property type="match status" value="1"/>
</dbReference>
<organism evidence="6">
    <name type="scientific">Lactococcus garvieae</name>
    <dbReference type="NCBI Taxonomy" id="1363"/>
    <lineage>
        <taxon>Bacteria</taxon>
        <taxon>Bacillati</taxon>
        <taxon>Bacillota</taxon>
        <taxon>Bacilli</taxon>
        <taxon>Lactobacillales</taxon>
        <taxon>Streptococcaceae</taxon>
        <taxon>Lactococcus</taxon>
    </lineage>
</organism>
<evidence type="ECO:0000256" key="3">
    <source>
        <dbReference type="ARBA" id="ARBA00023125"/>
    </source>
</evidence>
<dbReference type="Pfam" id="PF13610">
    <property type="entry name" value="DDE_Tnp_IS240"/>
    <property type="match status" value="1"/>
</dbReference>
<dbReference type="GO" id="GO:0032196">
    <property type="term" value="P:transposition"/>
    <property type="evidence" value="ECO:0007669"/>
    <property type="project" value="UniProtKB-KW"/>
</dbReference>
<dbReference type="GO" id="GO:0015074">
    <property type="term" value="P:DNA integration"/>
    <property type="evidence" value="ECO:0007669"/>
    <property type="project" value="InterPro"/>
</dbReference>
<name>A0A0D4CCE7_9LACT</name>
<dbReference type="InterPro" id="IPR001584">
    <property type="entry name" value="Integrase_cat-core"/>
</dbReference>
<dbReference type="InterPro" id="IPR036397">
    <property type="entry name" value="RNaseH_sf"/>
</dbReference>
<evidence type="ECO:0000313" key="6">
    <source>
        <dbReference type="EMBL" id="AJT46509.1"/>
    </source>
</evidence>
<keyword evidence="6" id="KW-0614">Plasmid</keyword>
<dbReference type="InterPro" id="IPR012337">
    <property type="entry name" value="RNaseH-like_sf"/>
</dbReference>
<geneLocation type="plasmid" evidence="6">
    <name>pLG42</name>
</geneLocation>
<dbReference type="AlphaFoldDB" id="A0A0D4CCE7"/>
<proteinExistence type="predicted"/>
<keyword evidence="4" id="KW-0233">DNA recombination</keyword>
<protein>
    <submittedName>
        <fullName evidence="6">Transposase</fullName>
    </submittedName>
</protein>
<dbReference type="NCBIfam" id="NF033587">
    <property type="entry name" value="transpos_IS6"/>
    <property type="match status" value="1"/>
</dbReference>
<keyword evidence="2" id="KW-0815">Transposition</keyword>
<dbReference type="SUPFAM" id="SSF53098">
    <property type="entry name" value="Ribonuclease H-like"/>
    <property type="match status" value="1"/>
</dbReference>
<dbReference type="PANTHER" id="PTHR35528:SF3">
    <property type="entry name" value="BLL1675 PROTEIN"/>
    <property type="match status" value="1"/>
</dbReference>
<keyword evidence="3" id="KW-0238">DNA-binding</keyword>
<dbReference type="PANTHER" id="PTHR35528">
    <property type="entry name" value="BLL1675 PROTEIN"/>
    <property type="match status" value="1"/>
</dbReference>
<evidence type="ECO:0000256" key="4">
    <source>
        <dbReference type="ARBA" id="ARBA00023172"/>
    </source>
</evidence>
<evidence type="ECO:0000259" key="5">
    <source>
        <dbReference type="PROSITE" id="PS50994"/>
    </source>
</evidence>
<accession>A0A0D4CCE7</accession>